<gene>
    <name evidence="2" type="ORF">EBB54_28760</name>
</gene>
<dbReference type="Pfam" id="PF13432">
    <property type="entry name" value="TPR_16"/>
    <property type="match status" value="1"/>
</dbReference>
<dbReference type="RefSeq" id="WP_125130110.1">
    <property type="nucleotide sequence ID" value="NZ_RHJS01000002.1"/>
</dbReference>
<evidence type="ECO:0000313" key="3">
    <source>
        <dbReference type="Proteomes" id="UP000274920"/>
    </source>
</evidence>
<dbReference type="Pfam" id="PF13181">
    <property type="entry name" value="TPR_8"/>
    <property type="match status" value="1"/>
</dbReference>
<protein>
    <submittedName>
        <fullName evidence="2">Uncharacterized protein</fullName>
    </submittedName>
</protein>
<sequence>MRNRKIRYLVLSAALMCVLTACSKNGIKEGTELLEKGDFEKAASVFEQAAKEAEAEGERAPEAYRGMGMVCYALEDYEGTRQNLQKALDEGGLETPIIYNLIGVSSMKLEDYDTALAAFDKGTGLPESGVVSRGSKEEETADYSEVIREMKFNRVVCLEKKLDWENAKAAMAEYASLYPDDANAQKEAEFLSTR</sequence>
<dbReference type="InterPro" id="IPR011990">
    <property type="entry name" value="TPR-like_helical_dom_sf"/>
</dbReference>
<dbReference type="AlphaFoldDB" id="A0A3R8JU84"/>
<feature type="chain" id="PRO_5018572861" evidence="1">
    <location>
        <begin position="24"/>
        <end position="194"/>
    </location>
</feature>
<evidence type="ECO:0000313" key="2">
    <source>
        <dbReference type="EMBL" id="RRK34882.1"/>
    </source>
</evidence>
<dbReference type="EMBL" id="RHJS01000002">
    <property type="protein sequence ID" value="RRK34882.1"/>
    <property type="molecule type" value="Genomic_DNA"/>
</dbReference>
<keyword evidence="3" id="KW-1185">Reference proteome</keyword>
<dbReference type="SUPFAM" id="SSF48452">
    <property type="entry name" value="TPR-like"/>
    <property type="match status" value="1"/>
</dbReference>
<dbReference type="Proteomes" id="UP000274920">
    <property type="component" value="Unassembled WGS sequence"/>
</dbReference>
<dbReference type="InterPro" id="IPR019734">
    <property type="entry name" value="TPR_rpt"/>
</dbReference>
<dbReference type="Gene3D" id="1.25.40.10">
    <property type="entry name" value="Tetratricopeptide repeat domain"/>
    <property type="match status" value="1"/>
</dbReference>
<dbReference type="PROSITE" id="PS51257">
    <property type="entry name" value="PROKAR_LIPOPROTEIN"/>
    <property type="match status" value="1"/>
</dbReference>
<comment type="caution">
    <text evidence="2">The sequence shown here is derived from an EMBL/GenBank/DDBJ whole genome shotgun (WGS) entry which is preliminary data.</text>
</comment>
<organism evidence="2 3">
    <name type="scientific">Schaedlerella arabinosiphila</name>
    <dbReference type="NCBI Taxonomy" id="2044587"/>
    <lineage>
        <taxon>Bacteria</taxon>
        <taxon>Bacillati</taxon>
        <taxon>Bacillota</taxon>
        <taxon>Clostridia</taxon>
        <taxon>Lachnospirales</taxon>
        <taxon>Lachnospiraceae</taxon>
        <taxon>Schaedlerella</taxon>
    </lineage>
</organism>
<accession>A0A3R8JU84</accession>
<keyword evidence="1" id="KW-0732">Signal</keyword>
<reference evidence="2" key="1">
    <citation type="submission" date="2018-10" db="EMBL/GenBank/DDBJ databases">
        <title>Schaedlerella arabinophila gen. nov. sp. nov., isolated from the mouse intestinal tract and comparative analysis with the genome of the closely related altered Schaedler flora strain ASF502.</title>
        <authorList>
            <person name="Miyake S."/>
            <person name="Soh M."/>
            <person name="Seedorf H."/>
        </authorList>
    </citation>
    <scope>NUCLEOTIDE SEQUENCE [LARGE SCALE GENOMIC DNA]</scope>
    <source>
        <strain evidence="2">DSM 106076</strain>
    </source>
</reference>
<proteinExistence type="predicted"/>
<evidence type="ECO:0000256" key="1">
    <source>
        <dbReference type="SAM" id="SignalP"/>
    </source>
</evidence>
<feature type="signal peptide" evidence="1">
    <location>
        <begin position="1"/>
        <end position="23"/>
    </location>
</feature>
<name>A0A3R8JU84_9FIRM</name>